<dbReference type="Pfam" id="PF02368">
    <property type="entry name" value="Big_2"/>
    <property type="match status" value="1"/>
</dbReference>
<evidence type="ECO:0000313" key="2">
    <source>
        <dbReference type="EMBL" id="MBE6506235.1"/>
    </source>
</evidence>
<dbReference type="InterPro" id="IPR003343">
    <property type="entry name" value="Big_2"/>
</dbReference>
<dbReference type="AlphaFoldDB" id="A0A8T3VI84"/>
<dbReference type="Proteomes" id="UP000762703">
    <property type="component" value="Unassembled WGS sequence"/>
</dbReference>
<gene>
    <name evidence="2" type="ORF">E7Z73_11000</name>
</gene>
<evidence type="ECO:0000313" key="3">
    <source>
        <dbReference type="Proteomes" id="UP000762703"/>
    </source>
</evidence>
<dbReference type="EMBL" id="SUTE01000095">
    <property type="protein sequence ID" value="MBE6506235.1"/>
    <property type="molecule type" value="Genomic_DNA"/>
</dbReference>
<accession>A0A8T3VI84</accession>
<name>A0A8T3VI84_9EURY</name>
<dbReference type="Gene3D" id="2.60.40.1080">
    <property type="match status" value="1"/>
</dbReference>
<protein>
    <recommendedName>
        <fullName evidence="1">BIG2 domain-containing protein</fullName>
    </recommendedName>
</protein>
<evidence type="ECO:0000259" key="1">
    <source>
        <dbReference type="Pfam" id="PF02368"/>
    </source>
</evidence>
<feature type="non-terminal residue" evidence="2">
    <location>
        <position position="108"/>
    </location>
</feature>
<reference evidence="2" key="1">
    <citation type="submission" date="2019-04" db="EMBL/GenBank/DDBJ databases">
        <title>Evolution of Biomass-Degrading Anaerobic Consortia Revealed by Metagenomics.</title>
        <authorList>
            <person name="Peng X."/>
        </authorList>
    </citation>
    <scope>NUCLEOTIDE SEQUENCE</scope>
    <source>
        <strain evidence="2">SIG12</strain>
    </source>
</reference>
<feature type="domain" description="BIG2" evidence="1">
    <location>
        <begin position="3"/>
        <end position="51"/>
    </location>
</feature>
<sequence>MEIGDNSSIVATLTPADAGNVTFTSSNSSVVAVDAKSNVKAVGVGKANITVSFAGDDKYAAAENKTVEVTVAEYMVVSAPDLTKYYNGPERFVVIVTDSKGNPWVNQS</sequence>
<proteinExistence type="predicted"/>
<comment type="caution">
    <text evidence="2">The sequence shown here is derived from an EMBL/GenBank/DDBJ whole genome shotgun (WGS) entry which is preliminary data.</text>
</comment>
<dbReference type="InterPro" id="IPR008964">
    <property type="entry name" value="Invasin/intimin_cell_adhesion"/>
</dbReference>
<organism evidence="2 3">
    <name type="scientific">Methanobrevibacter millerae</name>
    <dbReference type="NCBI Taxonomy" id="230361"/>
    <lineage>
        <taxon>Archaea</taxon>
        <taxon>Methanobacteriati</taxon>
        <taxon>Methanobacteriota</taxon>
        <taxon>Methanomada group</taxon>
        <taxon>Methanobacteria</taxon>
        <taxon>Methanobacteriales</taxon>
        <taxon>Methanobacteriaceae</taxon>
        <taxon>Methanobrevibacter</taxon>
    </lineage>
</organism>
<dbReference type="SUPFAM" id="SSF49373">
    <property type="entry name" value="Invasin/intimin cell-adhesion fragments"/>
    <property type="match status" value="1"/>
</dbReference>